<organism evidence="2 3">
    <name type="scientific">Lentzea aerocolonigenes</name>
    <name type="common">Lechevalieria aerocolonigenes</name>
    <name type="synonym">Saccharothrix aerocolonigenes</name>
    <dbReference type="NCBI Taxonomy" id="68170"/>
    <lineage>
        <taxon>Bacteria</taxon>
        <taxon>Bacillati</taxon>
        <taxon>Actinomycetota</taxon>
        <taxon>Actinomycetes</taxon>
        <taxon>Pseudonocardiales</taxon>
        <taxon>Pseudonocardiaceae</taxon>
        <taxon>Lentzea</taxon>
    </lineage>
</organism>
<dbReference type="OrthoDB" id="581239at2"/>
<dbReference type="PANTHER" id="PTHR43662:SF3">
    <property type="entry name" value="DOMAIN PROTEIN, PUTATIVE (AFU_ORTHOLOGUE AFUA_6G11970)-RELATED"/>
    <property type="match status" value="1"/>
</dbReference>
<evidence type="ECO:0000313" key="3">
    <source>
        <dbReference type="Proteomes" id="UP000033393"/>
    </source>
</evidence>
<sequence>MLNLRESALPNPAAERKASMRKPALQLAAVLSMIAATLSIPVAAQGEPIRVAEFVADCQLSHRLPDDPIVLPNLAGASHSHDFFGNHSTNARSTQQSLEGQTGNCDPAVDISSYWVPTMYRNDTEIAPTGITFYYLGEGVNNPAGIQPTPYGLKIVAGNAKATGDADSIARWSCLHAGHVNPSKNFVECPAGTMLETYLDFPQCWNGRDLDSADHKSHMSYPVAGGCPSSHPVPVPKLRMVLRYPVNGNPAGLRLSSGTGQTMHGDFFNVWPRAEMERRVRNCLNVVMKCDHAGNHG</sequence>
<reference evidence="2 3" key="1">
    <citation type="submission" date="2015-02" db="EMBL/GenBank/DDBJ databases">
        <authorList>
            <person name="Ju K.-S."/>
            <person name="Doroghazi J.R."/>
            <person name="Metcalf W."/>
        </authorList>
    </citation>
    <scope>NUCLEOTIDE SEQUENCE [LARGE SCALE GENOMIC DNA]</scope>
    <source>
        <strain evidence="2 3">NRRL B-16140</strain>
    </source>
</reference>
<accession>A0A0F0GUI4</accession>
<evidence type="ECO:0000313" key="2">
    <source>
        <dbReference type="EMBL" id="KJK46940.1"/>
    </source>
</evidence>
<comment type="caution">
    <text evidence="2">The sequence shown here is derived from an EMBL/GenBank/DDBJ whole genome shotgun (WGS) entry which is preliminary data.</text>
</comment>
<protein>
    <recommendedName>
        <fullName evidence="1">DUF1996 domain-containing protein</fullName>
    </recommendedName>
</protein>
<dbReference type="Pfam" id="PF09362">
    <property type="entry name" value="DUF1996"/>
    <property type="match status" value="1"/>
</dbReference>
<evidence type="ECO:0000259" key="1">
    <source>
        <dbReference type="Pfam" id="PF09362"/>
    </source>
</evidence>
<dbReference type="InterPro" id="IPR018535">
    <property type="entry name" value="DUF1996"/>
</dbReference>
<dbReference type="PATRIC" id="fig|68170.10.peg.5443"/>
<dbReference type="AlphaFoldDB" id="A0A0F0GUI4"/>
<gene>
    <name evidence="2" type="ORF">UK23_21840</name>
</gene>
<dbReference type="EMBL" id="JYJG01000150">
    <property type="protein sequence ID" value="KJK46940.1"/>
    <property type="molecule type" value="Genomic_DNA"/>
</dbReference>
<dbReference type="PANTHER" id="PTHR43662">
    <property type="match status" value="1"/>
</dbReference>
<name>A0A0F0GUI4_LENAE</name>
<dbReference type="Proteomes" id="UP000033393">
    <property type="component" value="Unassembled WGS sequence"/>
</dbReference>
<proteinExistence type="predicted"/>
<feature type="domain" description="DUF1996" evidence="1">
    <location>
        <begin position="67"/>
        <end position="271"/>
    </location>
</feature>
<keyword evidence="3" id="KW-1185">Reference proteome</keyword>